<accession>A0A4Y7T2Z5</accession>
<keyword evidence="2" id="KW-0812">Transmembrane</keyword>
<reference evidence="4 5" key="1">
    <citation type="journal article" date="2019" name="Nat. Ecol. Evol.">
        <title>Megaphylogeny resolves global patterns of mushroom evolution.</title>
        <authorList>
            <person name="Varga T."/>
            <person name="Krizsan K."/>
            <person name="Foldi C."/>
            <person name="Dima B."/>
            <person name="Sanchez-Garcia M."/>
            <person name="Sanchez-Ramirez S."/>
            <person name="Szollosi G.J."/>
            <person name="Szarkandi J.G."/>
            <person name="Papp V."/>
            <person name="Albert L."/>
            <person name="Andreopoulos W."/>
            <person name="Angelini C."/>
            <person name="Antonin V."/>
            <person name="Barry K.W."/>
            <person name="Bougher N.L."/>
            <person name="Buchanan P."/>
            <person name="Buyck B."/>
            <person name="Bense V."/>
            <person name="Catcheside P."/>
            <person name="Chovatia M."/>
            <person name="Cooper J."/>
            <person name="Damon W."/>
            <person name="Desjardin D."/>
            <person name="Finy P."/>
            <person name="Geml J."/>
            <person name="Haridas S."/>
            <person name="Hughes K."/>
            <person name="Justo A."/>
            <person name="Karasinski D."/>
            <person name="Kautmanova I."/>
            <person name="Kiss B."/>
            <person name="Kocsube S."/>
            <person name="Kotiranta H."/>
            <person name="LaButti K.M."/>
            <person name="Lechner B.E."/>
            <person name="Liimatainen K."/>
            <person name="Lipzen A."/>
            <person name="Lukacs Z."/>
            <person name="Mihaltcheva S."/>
            <person name="Morgado L.N."/>
            <person name="Niskanen T."/>
            <person name="Noordeloos M.E."/>
            <person name="Ohm R.A."/>
            <person name="Ortiz-Santana B."/>
            <person name="Ovrebo C."/>
            <person name="Racz N."/>
            <person name="Riley R."/>
            <person name="Savchenko A."/>
            <person name="Shiryaev A."/>
            <person name="Soop K."/>
            <person name="Spirin V."/>
            <person name="Szebenyi C."/>
            <person name="Tomsovsky M."/>
            <person name="Tulloss R.E."/>
            <person name="Uehling J."/>
            <person name="Grigoriev I.V."/>
            <person name="Vagvolgyi C."/>
            <person name="Papp T."/>
            <person name="Martin F.M."/>
            <person name="Miettinen O."/>
            <person name="Hibbett D.S."/>
            <person name="Nagy L.G."/>
        </authorList>
    </citation>
    <scope>NUCLEOTIDE SEQUENCE [LARGE SCALE GENOMIC DNA]</scope>
    <source>
        <strain evidence="4 5">FP101781</strain>
    </source>
</reference>
<feature type="region of interest" description="Disordered" evidence="1">
    <location>
        <begin position="1"/>
        <end position="66"/>
    </location>
</feature>
<feature type="compositionally biased region" description="Polar residues" evidence="1">
    <location>
        <begin position="461"/>
        <end position="479"/>
    </location>
</feature>
<feature type="compositionally biased region" description="Basic and acidic residues" evidence="1">
    <location>
        <begin position="522"/>
        <end position="533"/>
    </location>
</feature>
<feature type="transmembrane region" description="Helical" evidence="2">
    <location>
        <begin position="96"/>
        <end position="117"/>
    </location>
</feature>
<feature type="transmembrane region" description="Helical" evidence="2">
    <location>
        <begin position="224"/>
        <end position="245"/>
    </location>
</feature>
<feature type="compositionally biased region" description="Acidic residues" evidence="1">
    <location>
        <begin position="538"/>
        <end position="552"/>
    </location>
</feature>
<sequence>MVLPFPLSKQDSEPTLPISNTPSSGTTSTLPSNVAPEKEGNQTEPDPGALKHAKDPEAQAELKSRPENQPCLARLPTWISFWLGYRKVPPPPEKNYTVWLWSFIGAFSCIAVIQALFGNVPYFVEKGVPSIGATVILLYGAIESPLSQPRPVVLGHVVGAVTGVCITKLFALLPTEERYDELSWLAGSLCCALALVFMQMTGTMHPPAGATALLAAISPDIRKIGWLYIPVVLLAASIALVIALITNNMQRRYPTFWWTPPPTVAPSFFPTLDLNRTLTRTLTWTSKSKTLNSVRGRLSFKGGKKRAKKTASTPVVPTADQDWHYALKNHSSIFKTGRAGSIRVNRSGSQSRDTSRAPRDRRSKAAPAHIEVGASRVASPVGSYPASPISITPAGSSPASRVQSMDDLHVEFQVHPMRQQHPHRPGHHQQRHSHIHHPHHNTHTTNYLRYLAMKREGTAPPTATGSGAVTPTESTPISRTASVDGLSAMHTPAGHVAHVDFADPVQQEQHAQQLIEAVASIAKERQEQDKEQEPSSAEQEEEQWEDIEEDSGDGPSYLTFRRGSKTKRGDESV</sequence>
<dbReference type="InterPro" id="IPR007065">
    <property type="entry name" value="HPP"/>
</dbReference>
<organism evidence="4 5">
    <name type="scientific">Coprinellus micaceus</name>
    <name type="common">Glistening ink-cap mushroom</name>
    <name type="synonym">Coprinus micaceus</name>
    <dbReference type="NCBI Taxonomy" id="71717"/>
    <lineage>
        <taxon>Eukaryota</taxon>
        <taxon>Fungi</taxon>
        <taxon>Dikarya</taxon>
        <taxon>Basidiomycota</taxon>
        <taxon>Agaricomycotina</taxon>
        <taxon>Agaricomycetes</taxon>
        <taxon>Agaricomycetidae</taxon>
        <taxon>Agaricales</taxon>
        <taxon>Agaricineae</taxon>
        <taxon>Psathyrellaceae</taxon>
        <taxon>Coprinellus</taxon>
    </lineage>
</organism>
<dbReference type="OrthoDB" id="2016548at2759"/>
<feature type="region of interest" description="Disordered" evidence="1">
    <location>
        <begin position="522"/>
        <end position="573"/>
    </location>
</feature>
<feature type="domain" description="HPP transmembrane region" evidence="3">
    <location>
        <begin position="92"/>
        <end position="254"/>
    </location>
</feature>
<evidence type="ECO:0000256" key="1">
    <source>
        <dbReference type="SAM" id="MobiDB-lite"/>
    </source>
</evidence>
<dbReference type="Pfam" id="PF04982">
    <property type="entry name" value="TM_HPP"/>
    <property type="match status" value="1"/>
</dbReference>
<gene>
    <name evidence="4" type="ORF">FA13DRAFT_1712207</name>
</gene>
<feature type="region of interest" description="Disordered" evidence="1">
    <location>
        <begin position="337"/>
        <end position="368"/>
    </location>
</feature>
<evidence type="ECO:0000313" key="5">
    <source>
        <dbReference type="Proteomes" id="UP000298030"/>
    </source>
</evidence>
<dbReference type="PANTHER" id="PTHR33741">
    <property type="entry name" value="TRANSMEMBRANE PROTEIN DDB_G0269096-RELATED"/>
    <property type="match status" value="1"/>
</dbReference>
<evidence type="ECO:0000256" key="2">
    <source>
        <dbReference type="SAM" id="Phobius"/>
    </source>
</evidence>
<keyword evidence="2" id="KW-0472">Membrane</keyword>
<dbReference type="EMBL" id="QPFP01000036">
    <property type="protein sequence ID" value="TEB27929.1"/>
    <property type="molecule type" value="Genomic_DNA"/>
</dbReference>
<dbReference type="Proteomes" id="UP000298030">
    <property type="component" value="Unassembled WGS sequence"/>
</dbReference>
<feature type="compositionally biased region" description="Basic and acidic residues" evidence="1">
    <location>
        <begin position="52"/>
        <end position="66"/>
    </location>
</feature>
<feature type="region of interest" description="Disordered" evidence="1">
    <location>
        <begin position="457"/>
        <end position="479"/>
    </location>
</feature>
<dbReference type="AlphaFoldDB" id="A0A4Y7T2Z5"/>
<feature type="transmembrane region" description="Helical" evidence="2">
    <location>
        <begin position="184"/>
        <end position="204"/>
    </location>
</feature>
<protein>
    <submittedName>
        <fullName evidence="4">HPP-domain-containing protein</fullName>
    </submittedName>
</protein>
<evidence type="ECO:0000259" key="3">
    <source>
        <dbReference type="Pfam" id="PF04982"/>
    </source>
</evidence>
<feature type="transmembrane region" description="Helical" evidence="2">
    <location>
        <begin position="153"/>
        <end position="172"/>
    </location>
</feature>
<evidence type="ECO:0000313" key="4">
    <source>
        <dbReference type="EMBL" id="TEB27929.1"/>
    </source>
</evidence>
<dbReference type="InterPro" id="IPR058581">
    <property type="entry name" value="TM_HPP"/>
</dbReference>
<dbReference type="PANTHER" id="PTHR33741:SF5">
    <property type="entry name" value="TRANSMEMBRANE PROTEIN DDB_G0269096-RELATED"/>
    <property type="match status" value="1"/>
</dbReference>
<comment type="caution">
    <text evidence="4">The sequence shown here is derived from an EMBL/GenBank/DDBJ whole genome shotgun (WGS) entry which is preliminary data.</text>
</comment>
<dbReference type="STRING" id="71717.A0A4Y7T2Z5"/>
<feature type="compositionally biased region" description="Low complexity" evidence="1">
    <location>
        <begin position="19"/>
        <end position="33"/>
    </location>
</feature>
<keyword evidence="2" id="KW-1133">Transmembrane helix</keyword>
<keyword evidence="5" id="KW-1185">Reference proteome</keyword>
<feature type="region of interest" description="Disordered" evidence="1">
    <location>
        <begin position="419"/>
        <end position="441"/>
    </location>
</feature>
<proteinExistence type="predicted"/>
<name>A0A4Y7T2Z5_COPMI</name>